<comment type="caution">
    <text evidence="1">The sequence shown here is derived from an EMBL/GenBank/DDBJ whole genome shotgun (WGS) entry which is preliminary data.</text>
</comment>
<sequence>MTTAVGLPMLTPSSEHKLAIFDKETIFFKDMWSESRELLKSLKLKSYVVPCIKSKDFLNKIADNKKNKKKLSKFIKGPDLNLSNIINIKQKCI</sequence>
<accession>A0A3M7QKR1</accession>
<name>A0A3M7QKR1_BRAPC</name>
<dbReference type="AlphaFoldDB" id="A0A3M7QKR1"/>
<reference evidence="1 2" key="1">
    <citation type="journal article" date="2018" name="Sci. Rep.">
        <title>Genomic signatures of local adaptation to the degree of environmental predictability in rotifers.</title>
        <authorList>
            <person name="Franch-Gras L."/>
            <person name="Hahn C."/>
            <person name="Garcia-Roger E.M."/>
            <person name="Carmona M.J."/>
            <person name="Serra M."/>
            <person name="Gomez A."/>
        </authorList>
    </citation>
    <scope>NUCLEOTIDE SEQUENCE [LARGE SCALE GENOMIC DNA]</scope>
    <source>
        <strain evidence="1">HYR1</strain>
    </source>
</reference>
<proteinExistence type="predicted"/>
<evidence type="ECO:0000313" key="1">
    <source>
        <dbReference type="EMBL" id="RNA11611.1"/>
    </source>
</evidence>
<dbReference type="Proteomes" id="UP000276133">
    <property type="component" value="Unassembled WGS sequence"/>
</dbReference>
<keyword evidence="2" id="KW-1185">Reference proteome</keyword>
<evidence type="ECO:0000313" key="2">
    <source>
        <dbReference type="Proteomes" id="UP000276133"/>
    </source>
</evidence>
<organism evidence="1 2">
    <name type="scientific">Brachionus plicatilis</name>
    <name type="common">Marine rotifer</name>
    <name type="synonym">Brachionus muelleri</name>
    <dbReference type="NCBI Taxonomy" id="10195"/>
    <lineage>
        <taxon>Eukaryota</taxon>
        <taxon>Metazoa</taxon>
        <taxon>Spiralia</taxon>
        <taxon>Gnathifera</taxon>
        <taxon>Rotifera</taxon>
        <taxon>Eurotatoria</taxon>
        <taxon>Monogononta</taxon>
        <taxon>Pseudotrocha</taxon>
        <taxon>Ploima</taxon>
        <taxon>Brachionidae</taxon>
        <taxon>Brachionus</taxon>
    </lineage>
</organism>
<dbReference type="EMBL" id="REGN01005909">
    <property type="protein sequence ID" value="RNA11611.1"/>
    <property type="molecule type" value="Genomic_DNA"/>
</dbReference>
<protein>
    <submittedName>
        <fullName evidence="1">Uncharacterized protein</fullName>
    </submittedName>
</protein>
<gene>
    <name evidence="1" type="ORF">BpHYR1_010582</name>
</gene>